<reference evidence="4" key="1">
    <citation type="journal article" date="2019" name="Int. J. Syst. Evol. Microbiol.">
        <title>The Global Catalogue of Microorganisms (GCM) 10K type strain sequencing project: providing services to taxonomists for standard genome sequencing and annotation.</title>
        <authorList>
            <consortium name="The Broad Institute Genomics Platform"/>
            <consortium name="The Broad Institute Genome Sequencing Center for Infectious Disease"/>
            <person name="Wu L."/>
            <person name="Ma J."/>
        </authorList>
    </citation>
    <scope>NUCLEOTIDE SEQUENCE [LARGE SCALE GENOMIC DNA]</scope>
    <source>
        <strain evidence="4">CCM 8681</strain>
    </source>
</reference>
<dbReference type="RefSeq" id="WP_188374984.1">
    <property type="nucleotide sequence ID" value="NZ_BMDQ01000003.1"/>
</dbReference>
<dbReference type="Gene3D" id="2.30.180.10">
    <property type="entry name" value="FAS1 domain"/>
    <property type="match status" value="2"/>
</dbReference>
<dbReference type="EMBL" id="BMDQ01000003">
    <property type="protein sequence ID" value="GGI58081.1"/>
    <property type="molecule type" value="Genomic_DNA"/>
</dbReference>
<dbReference type="InterPro" id="IPR036378">
    <property type="entry name" value="FAS1_dom_sf"/>
</dbReference>
<proteinExistence type="predicted"/>
<feature type="chain" id="PRO_5045081352" description="FAS1 domain-containing protein" evidence="1">
    <location>
        <begin position="27"/>
        <end position="339"/>
    </location>
</feature>
<evidence type="ECO:0000313" key="4">
    <source>
        <dbReference type="Proteomes" id="UP000624701"/>
    </source>
</evidence>
<feature type="signal peptide" evidence="1">
    <location>
        <begin position="1"/>
        <end position="26"/>
    </location>
</feature>
<keyword evidence="1" id="KW-0732">Signal</keyword>
<keyword evidence="4" id="KW-1185">Reference proteome</keyword>
<evidence type="ECO:0000259" key="2">
    <source>
        <dbReference type="PROSITE" id="PS50213"/>
    </source>
</evidence>
<dbReference type="PROSITE" id="PS51257">
    <property type="entry name" value="PROKAR_LIPOPROTEIN"/>
    <property type="match status" value="1"/>
</dbReference>
<organism evidence="3 4">
    <name type="scientific">Winogradskyella haliclonae</name>
    <dbReference type="NCBI Taxonomy" id="2048558"/>
    <lineage>
        <taxon>Bacteria</taxon>
        <taxon>Pseudomonadati</taxon>
        <taxon>Bacteroidota</taxon>
        <taxon>Flavobacteriia</taxon>
        <taxon>Flavobacteriales</taxon>
        <taxon>Flavobacteriaceae</taxon>
        <taxon>Winogradskyella</taxon>
    </lineage>
</organism>
<dbReference type="SUPFAM" id="SSF82153">
    <property type="entry name" value="FAS1 domain"/>
    <property type="match status" value="2"/>
</dbReference>
<dbReference type="PANTHER" id="PTHR10900">
    <property type="entry name" value="PERIOSTIN-RELATED"/>
    <property type="match status" value="1"/>
</dbReference>
<feature type="domain" description="FAS1" evidence="2">
    <location>
        <begin position="33"/>
        <end position="181"/>
    </location>
</feature>
<protein>
    <recommendedName>
        <fullName evidence="2">FAS1 domain-containing protein</fullName>
    </recommendedName>
</protein>
<evidence type="ECO:0000256" key="1">
    <source>
        <dbReference type="SAM" id="SignalP"/>
    </source>
</evidence>
<dbReference type="SMART" id="SM00554">
    <property type="entry name" value="FAS1"/>
    <property type="match status" value="2"/>
</dbReference>
<name>A0ABQ2C1L5_9FLAO</name>
<dbReference type="PROSITE" id="PS50213">
    <property type="entry name" value="FAS1"/>
    <property type="match status" value="2"/>
</dbReference>
<dbReference type="InterPro" id="IPR050904">
    <property type="entry name" value="Adhesion/Biosynth-related"/>
</dbReference>
<sequence length="339" mass="34709">MKIISKYLKLLPVFLLVLGLSGCSDDDDNNTPVPNTVVDVAIANGFSSLADALIRADLVLTLRGDGPFTVFAPDNAAFQALLDSNPAWNSIDDIEINLLTNVLLNHVIIGSEIPSSAITTDGVYANVGATGPGNNNLSLYARNNSGTVEINGGFASTAGANVTGADVAADNGVIHVINKVLLPPTVVDMALANPEFASLVASLTTAGQPDFVATLSTANGTMPAPFTVFAPTNAAFQALLDSNMMWNSPADIDSALLTEVLEHHVLAGNNVQSGDLNQSGDTMPTTLQGQTITITLPGTGGNIADITDGAGNDAGIIAVDVQTANGVIHVINAVLLPAT</sequence>
<feature type="domain" description="FAS1" evidence="2">
    <location>
        <begin position="183"/>
        <end position="335"/>
    </location>
</feature>
<dbReference type="Proteomes" id="UP000624701">
    <property type="component" value="Unassembled WGS sequence"/>
</dbReference>
<evidence type="ECO:0000313" key="3">
    <source>
        <dbReference type="EMBL" id="GGI58081.1"/>
    </source>
</evidence>
<dbReference type="InterPro" id="IPR000782">
    <property type="entry name" value="FAS1_domain"/>
</dbReference>
<dbReference type="PANTHER" id="PTHR10900:SF77">
    <property type="entry name" value="FI19380P1"/>
    <property type="match status" value="1"/>
</dbReference>
<comment type="caution">
    <text evidence="3">The sequence shown here is derived from an EMBL/GenBank/DDBJ whole genome shotgun (WGS) entry which is preliminary data.</text>
</comment>
<dbReference type="Pfam" id="PF02469">
    <property type="entry name" value="Fasciclin"/>
    <property type="match status" value="2"/>
</dbReference>
<gene>
    <name evidence="3" type="ORF">GCM10011444_23900</name>
</gene>
<accession>A0ABQ2C1L5</accession>